<proteinExistence type="predicted"/>
<name>A0A250IEP5_9BACT</name>
<accession>A0A250IEP5</accession>
<dbReference type="KEGG" id="mbd:MEBOL_003774"/>
<gene>
    <name evidence="2" type="ORF">MEBOL_003774</name>
</gene>
<dbReference type="CDD" id="cd02042">
    <property type="entry name" value="ParAB_family"/>
    <property type="match status" value="1"/>
</dbReference>
<dbReference type="SUPFAM" id="SSF52540">
    <property type="entry name" value="P-loop containing nucleoside triphosphate hydrolases"/>
    <property type="match status" value="1"/>
</dbReference>
<dbReference type="PANTHER" id="PTHR13696">
    <property type="entry name" value="P-LOOP CONTAINING NUCLEOSIDE TRIPHOSPHATE HYDROLASE"/>
    <property type="match status" value="1"/>
</dbReference>
<dbReference type="InterPro" id="IPR002586">
    <property type="entry name" value="CobQ/CobB/MinD/ParA_Nub-bd_dom"/>
</dbReference>
<reference evidence="2 3" key="1">
    <citation type="submission" date="2017-06" db="EMBL/GenBank/DDBJ databases">
        <authorList>
            <person name="Kim H.J."/>
            <person name="Triplett B.A."/>
        </authorList>
    </citation>
    <scope>NUCLEOTIDE SEQUENCE [LARGE SCALE GENOMIC DNA]</scope>
    <source>
        <strain evidence="2 3">DSM 14713</strain>
    </source>
</reference>
<evidence type="ECO:0000313" key="2">
    <source>
        <dbReference type="EMBL" id="ATB30314.1"/>
    </source>
</evidence>
<dbReference type="Pfam" id="PF01656">
    <property type="entry name" value="CbiA"/>
    <property type="match status" value="1"/>
</dbReference>
<dbReference type="Gene3D" id="3.40.50.300">
    <property type="entry name" value="P-loop containing nucleotide triphosphate hydrolases"/>
    <property type="match status" value="1"/>
</dbReference>
<dbReference type="Proteomes" id="UP000217289">
    <property type="component" value="Chromosome"/>
</dbReference>
<dbReference type="InterPro" id="IPR050678">
    <property type="entry name" value="DNA_Partitioning_ATPase"/>
</dbReference>
<dbReference type="RefSeq" id="WP_095978775.1">
    <property type="nucleotide sequence ID" value="NZ_CP022163.1"/>
</dbReference>
<sequence length="330" mass="35859">MKTIAFVSSKGGVGKTTLVYHLAHMLPRIGYPTLAVDLDPQAALSSMFFEETQLEAAWEKGRGTVFSCVAPLLRGSDELALPEPTPLSDSLWGLAGDPALWRLEGILANAWVNARTGNRLALKILSSFAQVVRMAGASTKSAVALLDLGSGLGALNRTALLAADFLVLPLAVDTLSLLGLRVLGPTLREWREEWRQLRESAQELQTDVPDGSMSPVGYIMVRTNVYGGRPHRSHAQVLGRVPSSYAEDVLGESSTARSVDEDPNCLSLLRNYYSLMSMAWDARKPMFDLSPSTGAMGSYTQLVHQCRDDFEALALRMAERCGLTKPSFDS</sequence>
<feature type="domain" description="CobQ/CobB/MinD/ParA nucleotide binding" evidence="1">
    <location>
        <begin position="4"/>
        <end position="167"/>
    </location>
</feature>
<keyword evidence="3" id="KW-1185">Reference proteome</keyword>
<protein>
    <submittedName>
        <fullName evidence="2">Chromosome partitioning protein</fullName>
    </submittedName>
</protein>
<dbReference type="AlphaFoldDB" id="A0A250IEP5"/>
<dbReference type="PANTHER" id="PTHR13696:SF99">
    <property type="entry name" value="COBYRINIC ACID AC-DIAMIDE SYNTHASE"/>
    <property type="match status" value="1"/>
</dbReference>
<dbReference type="OrthoDB" id="9785810at2"/>
<evidence type="ECO:0000259" key="1">
    <source>
        <dbReference type="Pfam" id="PF01656"/>
    </source>
</evidence>
<organism evidence="2 3">
    <name type="scientific">Melittangium boletus DSM 14713</name>
    <dbReference type="NCBI Taxonomy" id="1294270"/>
    <lineage>
        <taxon>Bacteria</taxon>
        <taxon>Pseudomonadati</taxon>
        <taxon>Myxococcota</taxon>
        <taxon>Myxococcia</taxon>
        <taxon>Myxococcales</taxon>
        <taxon>Cystobacterineae</taxon>
        <taxon>Archangiaceae</taxon>
        <taxon>Melittangium</taxon>
    </lineage>
</organism>
<dbReference type="InterPro" id="IPR027417">
    <property type="entry name" value="P-loop_NTPase"/>
</dbReference>
<evidence type="ECO:0000313" key="3">
    <source>
        <dbReference type="Proteomes" id="UP000217289"/>
    </source>
</evidence>
<dbReference type="EMBL" id="CP022163">
    <property type="protein sequence ID" value="ATB30314.1"/>
    <property type="molecule type" value="Genomic_DNA"/>
</dbReference>